<dbReference type="PROSITE" id="PS50216">
    <property type="entry name" value="DHHC"/>
    <property type="match status" value="1"/>
</dbReference>
<comment type="caution">
    <text evidence="12">The sequence shown here is derived from an EMBL/GenBank/DDBJ whole genome shotgun (WGS) entry which is preliminary data.</text>
</comment>
<name>A0A8J5XHU6_DIALT</name>
<dbReference type="GO" id="GO:0005783">
    <property type="term" value="C:endoplasmic reticulum"/>
    <property type="evidence" value="ECO:0007669"/>
    <property type="project" value="TreeGrafter"/>
</dbReference>
<evidence type="ECO:0000256" key="9">
    <source>
        <dbReference type="ARBA" id="ARBA00023315"/>
    </source>
</evidence>
<dbReference type="EMBL" id="JAGTXO010000013">
    <property type="protein sequence ID" value="KAG8464307.1"/>
    <property type="molecule type" value="Genomic_DNA"/>
</dbReference>
<comment type="subcellular location">
    <subcellularLocation>
        <location evidence="1">Endomembrane system</location>
        <topology evidence="1">Multi-pass membrane protein</topology>
    </subcellularLocation>
</comment>
<keyword evidence="13" id="KW-1185">Reference proteome</keyword>
<evidence type="ECO:0000256" key="7">
    <source>
        <dbReference type="ARBA" id="ARBA00023139"/>
    </source>
</evidence>
<dbReference type="PANTHER" id="PTHR22883:SF301">
    <property type="entry name" value="PALMITOYLTRANSFERASE ZDHHC12"/>
    <property type="match status" value="1"/>
</dbReference>
<feature type="transmembrane region" description="Helical" evidence="10">
    <location>
        <begin position="200"/>
        <end position="223"/>
    </location>
</feature>
<dbReference type="PANTHER" id="PTHR22883">
    <property type="entry name" value="ZINC FINGER DHHC DOMAIN CONTAINING PROTEIN"/>
    <property type="match status" value="1"/>
</dbReference>
<keyword evidence="9 10" id="KW-0012">Acyltransferase</keyword>
<comment type="similarity">
    <text evidence="2 10">Belongs to the DHHC palmitoyltransferase family.</text>
</comment>
<accession>A0A8J5XHU6</accession>
<dbReference type="Proteomes" id="UP000751190">
    <property type="component" value="Unassembled WGS sequence"/>
</dbReference>
<evidence type="ECO:0000256" key="6">
    <source>
        <dbReference type="ARBA" id="ARBA00023136"/>
    </source>
</evidence>
<keyword evidence="3 10" id="KW-0808">Transferase</keyword>
<evidence type="ECO:0000256" key="8">
    <source>
        <dbReference type="ARBA" id="ARBA00023288"/>
    </source>
</evidence>
<evidence type="ECO:0000259" key="11">
    <source>
        <dbReference type="Pfam" id="PF01529"/>
    </source>
</evidence>
<keyword evidence="8" id="KW-0449">Lipoprotein</keyword>
<keyword evidence="4 10" id="KW-0812">Transmembrane</keyword>
<evidence type="ECO:0000256" key="3">
    <source>
        <dbReference type="ARBA" id="ARBA00022679"/>
    </source>
</evidence>
<dbReference type="GO" id="GO:0006612">
    <property type="term" value="P:protein targeting to membrane"/>
    <property type="evidence" value="ECO:0007669"/>
    <property type="project" value="TreeGrafter"/>
</dbReference>
<dbReference type="AlphaFoldDB" id="A0A8J5XHU6"/>
<organism evidence="12 13">
    <name type="scientific">Diacronema lutheri</name>
    <name type="common">Unicellular marine alga</name>
    <name type="synonym">Monochrysis lutheri</name>
    <dbReference type="NCBI Taxonomy" id="2081491"/>
    <lineage>
        <taxon>Eukaryota</taxon>
        <taxon>Haptista</taxon>
        <taxon>Haptophyta</taxon>
        <taxon>Pavlovophyceae</taxon>
        <taxon>Pavlovales</taxon>
        <taxon>Pavlovaceae</taxon>
        <taxon>Diacronema</taxon>
    </lineage>
</organism>
<dbReference type="Pfam" id="PF01529">
    <property type="entry name" value="DHHC"/>
    <property type="match status" value="1"/>
</dbReference>
<dbReference type="GO" id="GO:0019706">
    <property type="term" value="F:protein-cysteine S-palmitoyltransferase activity"/>
    <property type="evidence" value="ECO:0007669"/>
    <property type="project" value="UniProtKB-EC"/>
</dbReference>
<dbReference type="OMA" id="WRNRYYS"/>
<evidence type="ECO:0000256" key="4">
    <source>
        <dbReference type="ARBA" id="ARBA00022692"/>
    </source>
</evidence>
<keyword evidence="5 10" id="KW-1133">Transmembrane helix</keyword>
<dbReference type="EC" id="2.3.1.225" evidence="10"/>
<dbReference type="GO" id="GO:0005794">
    <property type="term" value="C:Golgi apparatus"/>
    <property type="evidence" value="ECO:0007669"/>
    <property type="project" value="TreeGrafter"/>
</dbReference>
<evidence type="ECO:0000313" key="13">
    <source>
        <dbReference type="Proteomes" id="UP000751190"/>
    </source>
</evidence>
<dbReference type="OrthoDB" id="9909019at2759"/>
<keyword evidence="7" id="KW-0564">Palmitate</keyword>
<gene>
    <name evidence="12" type="ORF">KFE25_003370</name>
</gene>
<dbReference type="InterPro" id="IPR001594">
    <property type="entry name" value="Palmitoyltrfase_DHHC"/>
</dbReference>
<keyword evidence="6 10" id="KW-0472">Membrane</keyword>
<comment type="catalytic activity">
    <reaction evidence="10">
        <text>L-cysteinyl-[protein] + hexadecanoyl-CoA = S-hexadecanoyl-L-cysteinyl-[protein] + CoA</text>
        <dbReference type="Rhea" id="RHEA:36683"/>
        <dbReference type="Rhea" id="RHEA-COMP:10131"/>
        <dbReference type="Rhea" id="RHEA-COMP:11032"/>
        <dbReference type="ChEBI" id="CHEBI:29950"/>
        <dbReference type="ChEBI" id="CHEBI:57287"/>
        <dbReference type="ChEBI" id="CHEBI:57379"/>
        <dbReference type="ChEBI" id="CHEBI:74151"/>
        <dbReference type="EC" id="2.3.1.225"/>
    </reaction>
</comment>
<comment type="domain">
    <text evidence="10">The DHHC domain is required for palmitoyltransferase activity.</text>
</comment>
<evidence type="ECO:0000256" key="10">
    <source>
        <dbReference type="RuleBase" id="RU079119"/>
    </source>
</evidence>
<evidence type="ECO:0000256" key="5">
    <source>
        <dbReference type="ARBA" id="ARBA00022989"/>
    </source>
</evidence>
<sequence>MDTADDGGKPLTPNELAGTKGAQPAVAIGIWSTLHASAGVLLVAHGSLSAAGAAQRDAYVLSTLLAGTLYARLVLSDPGYVDEVGIRAELAVVRARQALSASAPAPDVARSAAVASPAGCETSALLAPDVECASAPASAPVGALATDAELATLFSGECAACGLPRPLRSRHCRHCRRCVWRYDHHCFLVANCVGEGNHALFWWFLLAQAVSIWCSIPLVHGAMRDDPIFAAWLAHTGPLFGCTLLLWPMGVLVTLLLVVHTLMALVDTTSYESAKHDQLEYLRDVPECTFPFADALPCIALARFCAGPRAGHGGTLVPRPAPFRTWKGTFWRNRYYSCC</sequence>
<evidence type="ECO:0000313" key="12">
    <source>
        <dbReference type="EMBL" id="KAG8464307.1"/>
    </source>
</evidence>
<protein>
    <recommendedName>
        <fullName evidence="10">Palmitoyltransferase</fullName>
        <ecNumber evidence="10">2.3.1.225</ecNumber>
    </recommendedName>
</protein>
<feature type="transmembrane region" description="Helical" evidence="10">
    <location>
        <begin position="244"/>
        <end position="266"/>
    </location>
</feature>
<evidence type="ECO:0000256" key="1">
    <source>
        <dbReference type="ARBA" id="ARBA00004127"/>
    </source>
</evidence>
<proteinExistence type="inferred from homology"/>
<feature type="domain" description="Palmitoyltransferase DHHC" evidence="11">
    <location>
        <begin position="158"/>
        <end position="276"/>
    </location>
</feature>
<reference evidence="12" key="1">
    <citation type="submission" date="2021-05" db="EMBL/GenBank/DDBJ databases">
        <title>The genome of the haptophyte Pavlova lutheri (Diacronema luteri, Pavlovales) - a model for lipid biosynthesis in eukaryotic algae.</title>
        <authorList>
            <person name="Hulatt C.J."/>
            <person name="Posewitz M.C."/>
        </authorList>
    </citation>
    <scope>NUCLEOTIDE SEQUENCE</scope>
    <source>
        <strain evidence="12">NIVA-4/92</strain>
    </source>
</reference>
<evidence type="ECO:0000256" key="2">
    <source>
        <dbReference type="ARBA" id="ARBA00008574"/>
    </source>
</evidence>
<dbReference type="InterPro" id="IPR039859">
    <property type="entry name" value="PFA4/ZDH16/20/ERF2-like"/>
</dbReference>